<dbReference type="Proteomes" id="UP000023152">
    <property type="component" value="Unassembled WGS sequence"/>
</dbReference>
<comment type="cofactor">
    <cofactor evidence="1">
        <name>Zn(2+)</name>
        <dbReference type="ChEBI" id="CHEBI:29105"/>
    </cofactor>
</comment>
<reference evidence="7 8" key="1">
    <citation type="journal article" date="2013" name="Curr. Biol.">
        <title>The Genome of the Foraminiferan Reticulomyxa filosa.</title>
        <authorList>
            <person name="Glockner G."/>
            <person name="Hulsmann N."/>
            <person name="Schleicher M."/>
            <person name="Noegel A.A."/>
            <person name="Eichinger L."/>
            <person name="Gallinger C."/>
            <person name="Pawlowski J."/>
            <person name="Sierra R."/>
            <person name="Euteneuer U."/>
            <person name="Pillet L."/>
            <person name="Moustafa A."/>
            <person name="Platzer M."/>
            <person name="Groth M."/>
            <person name="Szafranski K."/>
            <person name="Schliwa M."/>
        </authorList>
    </citation>
    <scope>NUCLEOTIDE SEQUENCE [LARGE SCALE GENOMIC DNA]</scope>
</reference>
<gene>
    <name evidence="7" type="ORF">RFI_05363</name>
</gene>
<dbReference type="InterPro" id="IPR036866">
    <property type="entry name" value="RibonucZ/Hydroxyglut_hydro"/>
</dbReference>
<dbReference type="EMBL" id="ASPP01004724">
    <property type="protein sequence ID" value="ETO31756.1"/>
    <property type="molecule type" value="Genomic_DNA"/>
</dbReference>
<proteinExistence type="inferred from homology"/>
<evidence type="ECO:0000313" key="8">
    <source>
        <dbReference type="Proteomes" id="UP000023152"/>
    </source>
</evidence>
<dbReference type="Gene3D" id="3.60.15.10">
    <property type="entry name" value="Ribonuclease Z/Hydroxyacylglutathione hydrolase-like"/>
    <property type="match status" value="1"/>
</dbReference>
<dbReference type="PANTHER" id="PTHR42978:SF2">
    <property type="entry name" value="102 KBASES UNSTABLE REGION: FROM 1 TO 119443"/>
    <property type="match status" value="1"/>
</dbReference>
<evidence type="ECO:0000256" key="2">
    <source>
        <dbReference type="ARBA" id="ARBA00007749"/>
    </source>
</evidence>
<dbReference type="InterPro" id="IPR001279">
    <property type="entry name" value="Metallo-B-lactamas"/>
</dbReference>
<organism evidence="7 8">
    <name type="scientific">Reticulomyxa filosa</name>
    <dbReference type="NCBI Taxonomy" id="46433"/>
    <lineage>
        <taxon>Eukaryota</taxon>
        <taxon>Sar</taxon>
        <taxon>Rhizaria</taxon>
        <taxon>Retaria</taxon>
        <taxon>Foraminifera</taxon>
        <taxon>Monothalamids</taxon>
        <taxon>Reticulomyxidae</taxon>
        <taxon>Reticulomyxa</taxon>
    </lineage>
</organism>
<dbReference type="Pfam" id="PF00753">
    <property type="entry name" value="Lactamase_B"/>
    <property type="match status" value="1"/>
</dbReference>
<feature type="domain" description="Metallo-beta-lactamase" evidence="6">
    <location>
        <begin position="44"/>
        <end position="273"/>
    </location>
</feature>
<accession>X6P0K0</accession>
<keyword evidence="3" id="KW-0479">Metal-binding</keyword>
<evidence type="ECO:0000259" key="6">
    <source>
        <dbReference type="SMART" id="SM00849"/>
    </source>
</evidence>
<comment type="similarity">
    <text evidence="2">Belongs to the metallo-beta-lactamase superfamily.</text>
</comment>
<keyword evidence="5" id="KW-0862">Zinc</keyword>
<dbReference type="SUPFAM" id="SSF56281">
    <property type="entry name" value="Metallo-hydrolase/oxidoreductase"/>
    <property type="match status" value="1"/>
</dbReference>
<dbReference type="AlphaFoldDB" id="X6P0K0"/>
<evidence type="ECO:0000256" key="1">
    <source>
        <dbReference type="ARBA" id="ARBA00001947"/>
    </source>
</evidence>
<keyword evidence="8" id="KW-1185">Reference proteome</keyword>
<evidence type="ECO:0000256" key="4">
    <source>
        <dbReference type="ARBA" id="ARBA00022801"/>
    </source>
</evidence>
<name>X6P0K0_RETFI</name>
<sequence length="320" mass="36916">MSLEKLPALEPPFVEVLPINTGFVDLAESYILENGREDTVYVSTVLTYLIKHEPTKSLTAFDLGLSKDHLKPCHGRYAKDCEAIQDWNPQTSMQSTLAYQLKYVYGYDKIDQIILSHYHWDHCGDISDFKGVKLYTGPNVRGVQKKVCIDHQPHTEFFGPELPLGTEFEEINFTTPSPWIKKIGPFDTALDFFKDGSIEGHLMALCKTKQRWILLAADAVQSELNYVDKDKWLRKGKWQGMFADLDEKLSDKIVEQIHTFYHQYKDTYVYPAHIGVRKYTKTKAKLERGGGRKHFGYKVRCAIYSKNLKHKELQLCAKIQ</sequence>
<dbReference type="PANTHER" id="PTHR42978">
    <property type="entry name" value="QUORUM-QUENCHING LACTONASE YTNP-RELATED-RELATED"/>
    <property type="match status" value="1"/>
</dbReference>
<evidence type="ECO:0000256" key="3">
    <source>
        <dbReference type="ARBA" id="ARBA00022723"/>
    </source>
</evidence>
<dbReference type="InterPro" id="IPR051013">
    <property type="entry name" value="MBL_superfamily_lactonases"/>
</dbReference>
<keyword evidence="4" id="KW-0378">Hydrolase</keyword>
<dbReference type="SMART" id="SM00849">
    <property type="entry name" value="Lactamase_B"/>
    <property type="match status" value="1"/>
</dbReference>
<evidence type="ECO:0000256" key="5">
    <source>
        <dbReference type="ARBA" id="ARBA00022833"/>
    </source>
</evidence>
<dbReference type="OrthoDB" id="10250730at2759"/>
<evidence type="ECO:0000313" key="7">
    <source>
        <dbReference type="EMBL" id="ETO31756.1"/>
    </source>
</evidence>
<comment type="caution">
    <text evidence="7">The sequence shown here is derived from an EMBL/GenBank/DDBJ whole genome shotgun (WGS) entry which is preliminary data.</text>
</comment>
<dbReference type="GO" id="GO:0016787">
    <property type="term" value="F:hydrolase activity"/>
    <property type="evidence" value="ECO:0007669"/>
    <property type="project" value="UniProtKB-KW"/>
</dbReference>
<dbReference type="GO" id="GO:0046872">
    <property type="term" value="F:metal ion binding"/>
    <property type="evidence" value="ECO:0007669"/>
    <property type="project" value="UniProtKB-KW"/>
</dbReference>
<protein>
    <recommendedName>
        <fullName evidence="6">Metallo-beta-lactamase domain-containing protein</fullName>
    </recommendedName>
</protein>